<evidence type="ECO:0000313" key="1">
    <source>
        <dbReference type="EMBL" id="RAW09904.1"/>
    </source>
</evidence>
<protein>
    <submittedName>
        <fullName evidence="1">Uncharacterized protein</fullName>
    </submittedName>
</protein>
<dbReference type="Proteomes" id="UP000250642">
    <property type="component" value="Unassembled WGS sequence"/>
</dbReference>
<comment type="caution">
    <text evidence="1">The sequence shown here is derived from an EMBL/GenBank/DDBJ whole genome shotgun (WGS) entry which is preliminary data.</text>
</comment>
<accession>A0A329QC51</accession>
<organism evidence="1 2">
    <name type="scientific">Paenibacillus taichungensis</name>
    <dbReference type="NCBI Taxonomy" id="484184"/>
    <lineage>
        <taxon>Bacteria</taxon>
        <taxon>Bacillati</taxon>
        <taxon>Bacillota</taxon>
        <taxon>Bacilli</taxon>
        <taxon>Bacillales</taxon>
        <taxon>Paenibacillaceae</taxon>
        <taxon>Paenibacillus</taxon>
    </lineage>
</organism>
<name>A0A329QC51_9BACL</name>
<dbReference type="EMBL" id="QEVW01000031">
    <property type="protein sequence ID" value="RAW09904.1"/>
    <property type="molecule type" value="Genomic_DNA"/>
</dbReference>
<dbReference type="RefSeq" id="WP_113056216.1">
    <property type="nucleotide sequence ID" value="NZ_CP175536.1"/>
</dbReference>
<evidence type="ECO:0000313" key="2">
    <source>
        <dbReference type="Proteomes" id="UP000250642"/>
    </source>
</evidence>
<sequence>MLLKEFNLDLPYIVDQDSVNLIIKNQKCEYKEAIKLDYELNWKWKRRSFRLETRCITAMYERLFGKYKTKDCWKVLIECVDNISDERIVNDSGVCSVPIQFSLNDFGVKSELEKKKATLRLLMDGIEKLTIYNNWDVKPFREIALQIEQLGYVNEWIWKKTIKSPNKLYNAKVICHHKVESLDIFISIEHPDGTQILLENVISELPDEFAYARHLGELKWLSDFEVALINKKGDEKVSVTLEQIRS</sequence>
<reference evidence="1 2" key="1">
    <citation type="submission" date="2018-04" db="EMBL/GenBank/DDBJ databases">
        <title>Paenibacillus taichungensis Genome sequencing and assembly.</title>
        <authorList>
            <person name="Xu J."/>
            <person name="Rensing C."/>
            <person name="Mazhar H.S."/>
        </authorList>
    </citation>
    <scope>NUCLEOTIDE SEQUENCE [LARGE SCALE GENOMIC DNA]</scope>
    <source>
        <strain evidence="1 2">NC1</strain>
    </source>
</reference>
<dbReference type="AlphaFoldDB" id="A0A329QC51"/>
<proteinExistence type="predicted"/>
<gene>
    <name evidence="1" type="ORF">DC345_29810</name>
</gene>